<dbReference type="GeneID" id="34459993"/>
<dbReference type="AlphaFoldDB" id="A0A1L9VBK8"/>
<evidence type="ECO:0000313" key="2">
    <source>
        <dbReference type="EMBL" id="OJJ81321.1"/>
    </source>
</evidence>
<dbReference type="EMBL" id="KV878906">
    <property type="protein sequence ID" value="OJJ81321.1"/>
    <property type="molecule type" value="Genomic_DNA"/>
</dbReference>
<proteinExistence type="predicted"/>
<dbReference type="VEuPathDB" id="FungiDB:ASPGLDRAFT_28158"/>
<dbReference type="RefSeq" id="XP_022398019.1">
    <property type="nucleotide sequence ID" value="XM_022543732.1"/>
</dbReference>
<gene>
    <name evidence="2" type="ORF">ASPGLDRAFT_28158</name>
</gene>
<organism evidence="2 3">
    <name type="scientific">Aspergillus glaucus CBS 516.65</name>
    <dbReference type="NCBI Taxonomy" id="1160497"/>
    <lineage>
        <taxon>Eukaryota</taxon>
        <taxon>Fungi</taxon>
        <taxon>Dikarya</taxon>
        <taxon>Ascomycota</taxon>
        <taxon>Pezizomycotina</taxon>
        <taxon>Eurotiomycetes</taxon>
        <taxon>Eurotiomycetidae</taxon>
        <taxon>Eurotiales</taxon>
        <taxon>Aspergillaceae</taxon>
        <taxon>Aspergillus</taxon>
        <taxon>Aspergillus subgen. Aspergillus</taxon>
    </lineage>
</organism>
<evidence type="ECO:0000256" key="1">
    <source>
        <dbReference type="SAM" id="MobiDB-lite"/>
    </source>
</evidence>
<feature type="region of interest" description="Disordered" evidence="1">
    <location>
        <begin position="1"/>
        <end position="28"/>
    </location>
</feature>
<reference evidence="3" key="1">
    <citation type="journal article" date="2017" name="Genome Biol.">
        <title>Comparative genomics reveals high biological diversity and specific adaptations in the industrially and medically important fungal genus Aspergillus.</title>
        <authorList>
            <person name="de Vries R.P."/>
            <person name="Riley R."/>
            <person name="Wiebenga A."/>
            <person name="Aguilar-Osorio G."/>
            <person name="Amillis S."/>
            <person name="Uchima C.A."/>
            <person name="Anderluh G."/>
            <person name="Asadollahi M."/>
            <person name="Askin M."/>
            <person name="Barry K."/>
            <person name="Battaglia E."/>
            <person name="Bayram O."/>
            <person name="Benocci T."/>
            <person name="Braus-Stromeyer S.A."/>
            <person name="Caldana C."/>
            <person name="Canovas D."/>
            <person name="Cerqueira G.C."/>
            <person name="Chen F."/>
            <person name="Chen W."/>
            <person name="Choi C."/>
            <person name="Clum A."/>
            <person name="Dos Santos R.A."/>
            <person name="Damasio A.R."/>
            <person name="Diallinas G."/>
            <person name="Emri T."/>
            <person name="Fekete E."/>
            <person name="Flipphi M."/>
            <person name="Freyberg S."/>
            <person name="Gallo A."/>
            <person name="Gournas C."/>
            <person name="Habgood R."/>
            <person name="Hainaut M."/>
            <person name="Harispe M.L."/>
            <person name="Henrissat B."/>
            <person name="Hilden K.S."/>
            <person name="Hope R."/>
            <person name="Hossain A."/>
            <person name="Karabika E."/>
            <person name="Karaffa L."/>
            <person name="Karanyi Z."/>
            <person name="Krasevec N."/>
            <person name="Kuo A."/>
            <person name="Kusch H."/>
            <person name="LaButti K."/>
            <person name="Lagendijk E.L."/>
            <person name="Lapidus A."/>
            <person name="Levasseur A."/>
            <person name="Lindquist E."/>
            <person name="Lipzen A."/>
            <person name="Logrieco A.F."/>
            <person name="MacCabe A."/>
            <person name="Maekelae M.R."/>
            <person name="Malavazi I."/>
            <person name="Melin P."/>
            <person name="Meyer V."/>
            <person name="Mielnichuk N."/>
            <person name="Miskei M."/>
            <person name="Molnar A.P."/>
            <person name="Mule G."/>
            <person name="Ngan C.Y."/>
            <person name="Orejas M."/>
            <person name="Orosz E."/>
            <person name="Ouedraogo J.P."/>
            <person name="Overkamp K.M."/>
            <person name="Park H.-S."/>
            <person name="Perrone G."/>
            <person name="Piumi F."/>
            <person name="Punt P.J."/>
            <person name="Ram A.F."/>
            <person name="Ramon A."/>
            <person name="Rauscher S."/>
            <person name="Record E."/>
            <person name="Riano-Pachon D.M."/>
            <person name="Robert V."/>
            <person name="Roehrig J."/>
            <person name="Ruller R."/>
            <person name="Salamov A."/>
            <person name="Salih N.S."/>
            <person name="Samson R.A."/>
            <person name="Sandor E."/>
            <person name="Sanguinetti M."/>
            <person name="Schuetze T."/>
            <person name="Sepcic K."/>
            <person name="Shelest E."/>
            <person name="Sherlock G."/>
            <person name="Sophianopoulou V."/>
            <person name="Squina F.M."/>
            <person name="Sun H."/>
            <person name="Susca A."/>
            <person name="Todd R.B."/>
            <person name="Tsang A."/>
            <person name="Unkles S.E."/>
            <person name="van de Wiele N."/>
            <person name="van Rossen-Uffink D."/>
            <person name="Oliveira J.V."/>
            <person name="Vesth T.C."/>
            <person name="Visser J."/>
            <person name="Yu J.-H."/>
            <person name="Zhou M."/>
            <person name="Andersen M.R."/>
            <person name="Archer D.B."/>
            <person name="Baker S.E."/>
            <person name="Benoit I."/>
            <person name="Brakhage A.A."/>
            <person name="Braus G.H."/>
            <person name="Fischer R."/>
            <person name="Frisvad J.C."/>
            <person name="Goldman G.H."/>
            <person name="Houbraken J."/>
            <person name="Oakley B."/>
            <person name="Pocsi I."/>
            <person name="Scazzocchio C."/>
            <person name="Seiboth B."/>
            <person name="vanKuyk P.A."/>
            <person name="Wortman J."/>
            <person name="Dyer P.S."/>
            <person name="Grigoriev I.V."/>
        </authorList>
    </citation>
    <scope>NUCLEOTIDE SEQUENCE [LARGE SCALE GENOMIC DNA]</scope>
    <source>
        <strain evidence="3">CBS 516.65</strain>
    </source>
</reference>
<name>A0A1L9VBK8_ASPGL</name>
<protein>
    <submittedName>
        <fullName evidence="2">Uncharacterized protein</fullName>
    </submittedName>
</protein>
<feature type="compositionally biased region" description="Low complexity" evidence="1">
    <location>
        <begin position="1"/>
        <end position="13"/>
    </location>
</feature>
<sequence>MDPLSDLPSFPDPTTLRPDNPNIFTGEQEKRTVYLPPSIALDKATLPSILHDHLVLAQAVWPDYTPVENLHPAPNTTIRISRQDITTLTSLHDGVAILHVLEYGDSVAAISNPVSSRRGALIIFE</sequence>
<keyword evidence="3" id="KW-1185">Reference proteome</keyword>
<accession>A0A1L9VBK8</accession>
<evidence type="ECO:0000313" key="3">
    <source>
        <dbReference type="Proteomes" id="UP000184300"/>
    </source>
</evidence>
<dbReference type="Proteomes" id="UP000184300">
    <property type="component" value="Unassembled WGS sequence"/>
</dbReference>